<keyword evidence="6 9" id="KW-0732">Signal</keyword>
<evidence type="ECO:0000256" key="9">
    <source>
        <dbReference type="SAM" id="SignalP"/>
    </source>
</evidence>
<evidence type="ECO:0000259" key="10">
    <source>
        <dbReference type="Pfam" id="PF26410"/>
    </source>
</evidence>
<dbReference type="SUPFAM" id="SSF51445">
    <property type="entry name" value="(Trans)glycosidases"/>
    <property type="match status" value="1"/>
</dbReference>
<dbReference type="EC" id="3.2.1.78" evidence="4"/>
<organism evidence="11 12">
    <name type="scientific">Lasiosphaeria ovina</name>
    <dbReference type="NCBI Taxonomy" id="92902"/>
    <lineage>
        <taxon>Eukaryota</taxon>
        <taxon>Fungi</taxon>
        <taxon>Dikarya</taxon>
        <taxon>Ascomycota</taxon>
        <taxon>Pezizomycotina</taxon>
        <taxon>Sordariomycetes</taxon>
        <taxon>Sordariomycetidae</taxon>
        <taxon>Sordariales</taxon>
        <taxon>Lasiosphaeriaceae</taxon>
        <taxon>Lasiosphaeria</taxon>
    </lineage>
</organism>
<keyword evidence="5" id="KW-0964">Secreted</keyword>
<dbReference type="GO" id="GO:0005576">
    <property type="term" value="C:extracellular region"/>
    <property type="evidence" value="ECO:0007669"/>
    <property type="project" value="UniProtKB-SubCell"/>
</dbReference>
<gene>
    <name evidence="11" type="ORF">B0T24DRAFT_587197</name>
</gene>
<dbReference type="GO" id="GO:0016985">
    <property type="term" value="F:mannan endo-1,4-beta-mannosidase activity"/>
    <property type="evidence" value="ECO:0007669"/>
    <property type="project" value="UniProtKB-EC"/>
</dbReference>
<evidence type="ECO:0000313" key="11">
    <source>
        <dbReference type="EMBL" id="KAK3382442.1"/>
    </source>
</evidence>
<evidence type="ECO:0000313" key="12">
    <source>
        <dbReference type="Proteomes" id="UP001287356"/>
    </source>
</evidence>
<reference evidence="11" key="1">
    <citation type="journal article" date="2023" name="Mol. Phylogenet. Evol.">
        <title>Genome-scale phylogeny and comparative genomics of the fungal order Sordariales.</title>
        <authorList>
            <person name="Hensen N."/>
            <person name="Bonometti L."/>
            <person name="Westerberg I."/>
            <person name="Brannstrom I.O."/>
            <person name="Guillou S."/>
            <person name="Cros-Aarteil S."/>
            <person name="Calhoun S."/>
            <person name="Haridas S."/>
            <person name="Kuo A."/>
            <person name="Mondo S."/>
            <person name="Pangilinan J."/>
            <person name="Riley R."/>
            <person name="LaButti K."/>
            <person name="Andreopoulos B."/>
            <person name="Lipzen A."/>
            <person name="Chen C."/>
            <person name="Yan M."/>
            <person name="Daum C."/>
            <person name="Ng V."/>
            <person name="Clum A."/>
            <person name="Steindorff A."/>
            <person name="Ohm R.A."/>
            <person name="Martin F."/>
            <person name="Silar P."/>
            <person name="Natvig D.O."/>
            <person name="Lalanne C."/>
            <person name="Gautier V."/>
            <person name="Ament-Velasquez S.L."/>
            <person name="Kruys A."/>
            <person name="Hutchinson M.I."/>
            <person name="Powell A.J."/>
            <person name="Barry K."/>
            <person name="Miller A.N."/>
            <person name="Grigoriev I.V."/>
            <person name="Debuchy R."/>
            <person name="Gladieux P."/>
            <person name="Hiltunen Thoren M."/>
            <person name="Johannesson H."/>
        </authorList>
    </citation>
    <scope>NUCLEOTIDE SEQUENCE</scope>
    <source>
        <strain evidence="11">CBS 958.72</strain>
    </source>
</reference>
<dbReference type="AlphaFoldDB" id="A0AAE0NJ12"/>
<comment type="catalytic activity">
    <reaction evidence="1">
        <text>Random hydrolysis of (1-&gt;4)-beta-D-mannosidic linkages in mannans, galactomannans and glucomannans.</text>
        <dbReference type="EC" id="3.2.1.78"/>
    </reaction>
</comment>
<evidence type="ECO:0000256" key="4">
    <source>
        <dbReference type="ARBA" id="ARBA00012706"/>
    </source>
</evidence>
<dbReference type="PANTHER" id="PTHR31451">
    <property type="match status" value="1"/>
</dbReference>
<comment type="subcellular location">
    <subcellularLocation>
        <location evidence="2">Secreted</location>
    </subcellularLocation>
</comment>
<evidence type="ECO:0000256" key="3">
    <source>
        <dbReference type="ARBA" id="ARBA00005641"/>
    </source>
</evidence>
<dbReference type="InterPro" id="IPR045053">
    <property type="entry name" value="MAN-like"/>
</dbReference>
<sequence>MKSFLPVLCLLSASAAAAPRADIRDVPVTREGSTLLLDGKPWKAVGANVYWLGLDENVTPASGEPYYAPLRASYPTKGRTTEIMAVVKAMGGTAIRAHTLGVSTGNPLSLVPAPGQVNKQAFEPIDWAVWQAREYGLRLLIPLTDNFDYYHGGKYNFLRWAGFNLTQTKDSTNPLVMQFYTNETIVGAFKDYIRTLITHVNPYTNLSYADDPTIFAYETGNELCGPVWGDMNVPAGWVREIGGFVKQLAPKKLIVDGTYGVNKTHLSVEEVDIFSDHYYPVSISKLRADVDLVNSVNKTYFAGEYTWVKSASAATDADLASWFKVLEQSPAVIGDALWSLFGHNVPDCKTLVEHSDGLALQYGNLAHATQIQLIRQHFMKASQGLSIATNAALPQVPCPASTSGTETATRRNR</sequence>
<feature type="signal peptide" evidence="9">
    <location>
        <begin position="1"/>
        <end position="17"/>
    </location>
</feature>
<dbReference type="EMBL" id="JAULSN010000001">
    <property type="protein sequence ID" value="KAK3382442.1"/>
    <property type="molecule type" value="Genomic_DNA"/>
</dbReference>
<dbReference type="InterPro" id="IPR001547">
    <property type="entry name" value="Glyco_hydro_5"/>
</dbReference>
<evidence type="ECO:0000256" key="2">
    <source>
        <dbReference type="ARBA" id="ARBA00004613"/>
    </source>
</evidence>
<feature type="chain" id="PRO_5042084558" description="mannan endo-1,4-beta-mannosidase" evidence="9">
    <location>
        <begin position="18"/>
        <end position="413"/>
    </location>
</feature>
<dbReference type="Proteomes" id="UP001287356">
    <property type="component" value="Unassembled WGS sequence"/>
</dbReference>
<dbReference type="PANTHER" id="PTHR31451:SF39">
    <property type="entry name" value="MANNAN ENDO-1,4-BETA-MANNOSIDASE 1"/>
    <property type="match status" value="1"/>
</dbReference>
<reference evidence="11" key="2">
    <citation type="submission" date="2023-06" db="EMBL/GenBank/DDBJ databases">
        <authorList>
            <consortium name="Lawrence Berkeley National Laboratory"/>
            <person name="Haridas S."/>
            <person name="Hensen N."/>
            <person name="Bonometti L."/>
            <person name="Westerberg I."/>
            <person name="Brannstrom I.O."/>
            <person name="Guillou S."/>
            <person name="Cros-Aarteil S."/>
            <person name="Calhoun S."/>
            <person name="Kuo A."/>
            <person name="Mondo S."/>
            <person name="Pangilinan J."/>
            <person name="Riley R."/>
            <person name="Labutti K."/>
            <person name="Andreopoulos B."/>
            <person name="Lipzen A."/>
            <person name="Chen C."/>
            <person name="Yanf M."/>
            <person name="Daum C."/>
            <person name="Ng V."/>
            <person name="Clum A."/>
            <person name="Steindorff A."/>
            <person name="Ohm R."/>
            <person name="Martin F."/>
            <person name="Silar P."/>
            <person name="Natvig D."/>
            <person name="Lalanne C."/>
            <person name="Gautier V."/>
            <person name="Ament-Velasquez S.L."/>
            <person name="Kruys A."/>
            <person name="Hutchinson M.I."/>
            <person name="Powell A.J."/>
            <person name="Barry K."/>
            <person name="Miller A.N."/>
            <person name="Grigoriev I.V."/>
            <person name="Debuchy R."/>
            <person name="Gladieux P."/>
            <person name="Thoren M.H."/>
            <person name="Johannesson H."/>
        </authorList>
    </citation>
    <scope>NUCLEOTIDE SEQUENCE</scope>
    <source>
        <strain evidence="11">CBS 958.72</strain>
    </source>
</reference>
<evidence type="ECO:0000256" key="5">
    <source>
        <dbReference type="ARBA" id="ARBA00022525"/>
    </source>
</evidence>
<accession>A0AAE0NJ12</accession>
<name>A0AAE0NJ12_9PEZI</name>
<dbReference type="InterPro" id="IPR017853">
    <property type="entry name" value="GH"/>
</dbReference>
<comment type="similarity">
    <text evidence="3">Belongs to the glycosyl hydrolase 5 (cellulase A) family.</text>
</comment>
<protein>
    <recommendedName>
        <fullName evidence="4">mannan endo-1,4-beta-mannosidase</fullName>
        <ecNumber evidence="4">3.2.1.78</ecNumber>
    </recommendedName>
</protein>
<comment type="caution">
    <text evidence="11">The sequence shown here is derived from an EMBL/GenBank/DDBJ whole genome shotgun (WGS) entry which is preliminary data.</text>
</comment>
<evidence type="ECO:0000256" key="1">
    <source>
        <dbReference type="ARBA" id="ARBA00001678"/>
    </source>
</evidence>
<evidence type="ECO:0000256" key="8">
    <source>
        <dbReference type="ARBA" id="ARBA00023295"/>
    </source>
</evidence>
<feature type="domain" description="Glycoside hydrolase family 5" evidence="10">
    <location>
        <begin position="28"/>
        <end position="267"/>
    </location>
</feature>
<dbReference type="Gene3D" id="3.20.20.80">
    <property type="entry name" value="Glycosidases"/>
    <property type="match status" value="1"/>
</dbReference>
<proteinExistence type="inferred from homology"/>
<keyword evidence="7 11" id="KW-0378">Hydrolase</keyword>
<dbReference type="Pfam" id="PF26410">
    <property type="entry name" value="GH5_mannosidase"/>
    <property type="match status" value="1"/>
</dbReference>
<keyword evidence="8" id="KW-0326">Glycosidase</keyword>
<keyword evidence="12" id="KW-1185">Reference proteome</keyword>
<evidence type="ECO:0000256" key="7">
    <source>
        <dbReference type="ARBA" id="ARBA00022801"/>
    </source>
</evidence>
<evidence type="ECO:0000256" key="6">
    <source>
        <dbReference type="ARBA" id="ARBA00022729"/>
    </source>
</evidence>